<name>A0AAV5FIC8_ELECO</name>
<organism evidence="2 3">
    <name type="scientific">Eleusine coracana subsp. coracana</name>
    <dbReference type="NCBI Taxonomy" id="191504"/>
    <lineage>
        <taxon>Eukaryota</taxon>
        <taxon>Viridiplantae</taxon>
        <taxon>Streptophyta</taxon>
        <taxon>Embryophyta</taxon>
        <taxon>Tracheophyta</taxon>
        <taxon>Spermatophyta</taxon>
        <taxon>Magnoliopsida</taxon>
        <taxon>Liliopsida</taxon>
        <taxon>Poales</taxon>
        <taxon>Poaceae</taxon>
        <taxon>PACMAD clade</taxon>
        <taxon>Chloridoideae</taxon>
        <taxon>Cynodonteae</taxon>
        <taxon>Eleusininae</taxon>
        <taxon>Eleusine</taxon>
    </lineage>
</organism>
<protein>
    <submittedName>
        <fullName evidence="2">Uncharacterized protein</fullName>
    </submittedName>
</protein>
<feature type="region of interest" description="Disordered" evidence="1">
    <location>
        <begin position="69"/>
        <end position="111"/>
    </location>
</feature>
<dbReference type="EMBL" id="BQKI01000088">
    <property type="protein sequence ID" value="GJN35459.1"/>
    <property type="molecule type" value="Genomic_DNA"/>
</dbReference>
<reference evidence="2" key="2">
    <citation type="submission" date="2021-12" db="EMBL/GenBank/DDBJ databases">
        <title>Resequencing data analysis of finger millet.</title>
        <authorList>
            <person name="Hatakeyama M."/>
            <person name="Aluri S."/>
            <person name="Balachadran M.T."/>
            <person name="Sivarajan S.R."/>
            <person name="Poveda L."/>
            <person name="Shimizu-Inatsugi R."/>
            <person name="Schlapbach R."/>
            <person name="Sreeman S.M."/>
            <person name="Shimizu K.K."/>
        </authorList>
    </citation>
    <scope>NUCLEOTIDE SEQUENCE</scope>
</reference>
<comment type="caution">
    <text evidence="2">The sequence shown here is derived from an EMBL/GenBank/DDBJ whole genome shotgun (WGS) entry which is preliminary data.</text>
</comment>
<evidence type="ECO:0000313" key="2">
    <source>
        <dbReference type="EMBL" id="GJN35459.1"/>
    </source>
</evidence>
<accession>A0AAV5FIC8</accession>
<dbReference type="AlphaFoldDB" id="A0AAV5FIC8"/>
<gene>
    <name evidence="2" type="primary">gb24239</name>
    <name evidence="2" type="ORF">PR202_gb24239</name>
</gene>
<proteinExistence type="predicted"/>
<keyword evidence="3" id="KW-1185">Reference proteome</keyword>
<sequence>MAAALQIQIDLRPADEMKRLVEEKNEEHVLVELTRIEATRELREVEAQRRAEAERYMVVMAEVRAKIEALQREGGRSRAGGGGEASREELRHGSPPSTDGEEERWRRGREG</sequence>
<evidence type="ECO:0000313" key="3">
    <source>
        <dbReference type="Proteomes" id="UP001054889"/>
    </source>
</evidence>
<reference evidence="2" key="1">
    <citation type="journal article" date="2018" name="DNA Res.">
        <title>Multiple hybrid de novo genome assembly of finger millet, an orphan allotetraploid crop.</title>
        <authorList>
            <person name="Hatakeyama M."/>
            <person name="Aluri S."/>
            <person name="Balachadran M.T."/>
            <person name="Sivarajan S.R."/>
            <person name="Patrignani A."/>
            <person name="Gruter S."/>
            <person name="Poveda L."/>
            <person name="Shimizu-Inatsugi R."/>
            <person name="Baeten J."/>
            <person name="Francoijs K.J."/>
            <person name="Nataraja K.N."/>
            <person name="Reddy Y.A.N."/>
            <person name="Phadnis S."/>
            <person name="Ravikumar R.L."/>
            <person name="Schlapbach R."/>
            <person name="Sreeman S.M."/>
            <person name="Shimizu K.K."/>
        </authorList>
    </citation>
    <scope>NUCLEOTIDE SEQUENCE</scope>
</reference>
<dbReference type="Proteomes" id="UP001054889">
    <property type="component" value="Unassembled WGS sequence"/>
</dbReference>
<evidence type="ECO:0000256" key="1">
    <source>
        <dbReference type="SAM" id="MobiDB-lite"/>
    </source>
</evidence>